<dbReference type="GO" id="GO:0006004">
    <property type="term" value="P:fucose metabolic process"/>
    <property type="evidence" value="ECO:0007669"/>
    <property type="project" value="UniProtKB-KW"/>
</dbReference>
<proteinExistence type="inferred from homology"/>
<dbReference type="Proteomes" id="UP000187203">
    <property type="component" value="Unassembled WGS sequence"/>
</dbReference>
<dbReference type="InterPro" id="IPR019378">
    <property type="entry name" value="GDP-Fuc_O-FucTrfase"/>
</dbReference>
<evidence type="ECO:0000256" key="13">
    <source>
        <dbReference type="ARBA" id="ARBA00030350"/>
    </source>
</evidence>
<keyword evidence="9 14" id="KW-0472">Membrane</keyword>
<dbReference type="GO" id="GO:0005737">
    <property type="term" value="C:cytoplasm"/>
    <property type="evidence" value="ECO:0007669"/>
    <property type="project" value="TreeGrafter"/>
</dbReference>
<keyword evidence="10" id="KW-0325">Glycoprotein</keyword>
<sequence>MEFFVKFSVNILLATDIGTGTNTNGYIIVHSNGGLNQMRKGICVMVVVAKIMIATLVLASLDHESFWTDPRKRHSINVLKDDIEIVEYLPAKYAAKKPLEKPLISWSKVLEGLKICLSSFVILIVPLQIGIAMTAHPAYIAVKLFLAATCELAYAWVEYNLTWVLTAGKSVKGVVPSVHSSTPSELEIKAEPISQCGWIRPAEMHHELPAWFRCCPNQDIDCNLQGREIDVL</sequence>
<evidence type="ECO:0000256" key="2">
    <source>
        <dbReference type="ARBA" id="ARBA00004881"/>
    </source>
</evidence>
<keyword evidence="8 14" id="KW-1133">Transmembrane helix</keyword>
<evidence type="ECO:0000256" key="8">
    <source>
        <dbReference type="ARBA" id="ARBA00022989"/>
    </source>
</evidence>
<dbReference type="GO" id="GO:0016020">
    <property type="term" value="C:membrane"/>
    <property type="evidence" value="ECO:0007669"/>
    <property type="project" value="UniProtKB-SubCell"/>
</dbReference>
<name>A0A1R3K2C1_9ROSI</name>
<dbReference type="OrthoDB" id="1714265at2759"/>
<feature type="transmembrane region" description="Helical" evidence="14">
    <location>
        <begin position="112"/>
        <end position="131"/>
    </location>
</feature>
<gene>
    <name evidence="15" type="ORF">COLO4_12053</name>
</gene>
<evidence type="ECO:0000256" key="6">
    <source>
        <dbReference type="ARBA" id="ARBA00022692"/>
    </source>
</evidence>
<evidence type="ECO:0000313" key="16">
    <source>
        <dbReference type="Proteomes" id="UP000187203"/>
    </source>
</evidence>
<reference evidence="16" key="1">
    <citation type="submission" date="2013-09" db="EMBL/GenBank/DDBJ databases">
        <title>Corchorus olitorius genome sequencing.</title>
        <authorList>
            <person name="Alam M."/>
            <person name="Haque M.S."/>
            <person name="Islam M.S."/>
            <person name="Emdad E.M."/>
            <person name="Islam M.M."/>
            <person name="Ahmed B."/>
            <person name="Halim A."/>
            <person name="Hossen Q.M.M."/>
            <person name="Hossain M.Z."/>
            <person name="Ahmed R."/>
            <person name="Khan M.M."/>
            <person name="Islam R."/>
            <person name="Rashid M.M."/>
            <person name="Khan S.A."/>
            <person name="Rahman M.S."/>
            <person name="Alam M."/>
            <person name="Yahiya A.S."/>
            <person name="Khan M.S."/>
            <person name="Azam M.S."/>
            <person name="Haque T."/>
            <person name="Lashkar M.Z.H."/>
            <person name="Akhand A.I."/>
            <person name="Morshed G."/>
            <person name="Roy S."/>
            <person name="Uddin K.S."/>
            <person name="Rabeya T."/>
            <person name="Hossain A.S."/>
            <person name="Chowdhury A."/>
            <person name="Snigdha A.R."/>
            <person name="Mortoza M.S."/>
            <person name="Matin S.A."/>
            <person name="Hoque S.M.E."/>
            <person name="Islam M.K."/>
            <person name="Roy D.K."/>
            <person name="Haider R."/>
            <person name="Moosa M.M."/>
            <person name="Elias S.M."/>
            <person name="Hasan A.M."/>
            <person name="Jahan S."/>
            <person name="Shafiuddin M."/>
            <person name="Mahmood N."/>
            <person name="Shommy N.S."/>
        </authorList>
    </citation>
    <scope>NUCLEOTIDE SEQUENCE [LARGE SCALE GENOMIC DNA]</scope>
    <source>
        <strain evidence="16">cv. O-4</strain>
    </source>
</reference>
<dbReference type="AlphaFoldDB" id="A0A1R3K2C1"/>
<evidence type="ECO:0000256" key="5">
    <source>
        <dbReference type="ARBA" id="ARBA00022679"/>
    </source>
</evidence>
<feature type="transmembrane region" description="Helical" evidence="14">
    <location>
        <begin position="42"/>
        <end position="61"/>
    </location>
</feature>
<keyword evidence="5" id="KW-0808">Transferase</keyword>
<dbReference type="EMBL" id="AWUE01014810">
    <property type="protein sequence ID" value="OMP01221.1"/>
    <property type="molecule type" value="Genomic_DNA"/>
</dbReference>
<organism evidence="15 16">
    <name type="scientific">Corchorus olitorius</name>
    <dbReference type="NCBI Taxonomy" id="93759"/>
    <lineage>
        <taxon>Eukaryota</taxon>
        <taxon>Viridiplantae</taxon>
        <taxon>Streptophyta</taxon>
        <taxon>Embryophyta</taxon>
        <taxon>Tracheophyta</taxon>
        <taxon>Spermatophyta</taxon>
        <taxon>Magnoliopsida</taxon>
        <taxon>eudicotyledons</taxon>
        <taxon>Gunneridae</taxon>
        <taxon>Pentapetalae</taxon>
        <taxon>rosids</taxon>
        <taxon>malvids</taxon>
        <taxon>Malvales</taxon>
        <taxon>Malvaceae</taxon>
        <taxon>Grewioideae</taxon>
        <taxon>Apeibeae</taxon>
        <taxon>Corchorus</taxon>
    </lineage>
</organism>
<dbReference type="STRING" id="93759.A0A1R3K2C1"/>
<keyword evidence="6 14" id="KW-0812">Transmembrane</keyword>
<evidence type="ECO:0000256" key="14">
    <source>
        <dbReference type="SAM" id="Phobius"/>
    </source>
</evidence>
<evidence type="ECO:0000256" key="12">
    <source>
        <dbReference type="ARBA" id="ARBA00023277"/>
    </source>
</evidence>
<comment type="pathway">
    <text evidence="2">Glycan metabolism.</text>
</comment>
<keyword evidence="11" id="KW-0294">Fucose metabolism</keyword>
<dbReference type="PANTHER" id="PTHR31741:SF4">
    <property type="entry name" value="O-FUCOSYLTRANSFERASE 28"/>
    <property type="match status" value="1"/>
</dbReference>
<keyword evidence="12" id="KW-0119">Carbohydrate metabolism</keyword>
<evidence type="ECO:0000256" key="10">
    <source>
        <dbReference type="ARBA" id="ARBA00023180"/>
    </source>
</evidence>
<evidence type="ECO:0000256" key="3">
    <source>
        <dbReference type="ARBA" id="ARBA00007737"/>
    </source>
</evidence>
<dbReference type="Pfam" id="PF10250">
    <property type="entry name" value="O-FucT"/>
    <property type="match status" value="1"/>
</dbReference>
<comment type="caution">
    <text evidence="15">The sequence shown here is derived from an EMBL/GenBank/DDBJ whole genome shotgun (WGS) entry which is preliminary data.</text>
</comment>
<evidence type="ECO:0000256" key="11">
    <source>
        <dbReference type="ARBA" id="ARBA00023253"/>
    </source>
</evidence>
<evidence type="ECO:0000256" key="1">
    <source>
        <dbReference type="ARBA" id="ARBA00004606"/>
    </source>
</evidence>
<comment type="similarity">
    <text evidence="3">Belongs to the glycosyltransferase GT106 family.</text>
</comment>
<evidence type="ECO:0000313" key="15">
    <source>
        <dbReference type="EMBL" id="OMP01221.1"/>
    </source>
</evidence>
<keyword evidence="16" id="KW-1185">Reference proteome</keyword>
<comment type="subcellular location">
    <subcellularLocation>
        <location evidence="1">Membrane</location>
        <topology evidence="1">Single-pass type II membrane protein</topology>
    </subcellularLocation>
</comment>
<evidence type="ECO:0000256" key="4">
    <source>
        <dbReference type="ARBA" id="ARBA00022676"/>
    </source>
</evidence>
<dbReference type="GO" id="GO:0016757">
    <property type="term" value="F:glycosyltransferase activity"/>
    <property type="evidence" value="ECO:0007669"/>
    <property type="project" value="UniProtKB-KW"/>
</dbReference>
<keyword evidence="7" id="KW-0735">Signal-anchor</keyword>
<dbReference type="PANTHER" id="PTHR31741">
    <property type="entry name" value="OS02G0726500 PROTEIN-RELATED"/>
    <property type="match status" value="1"/>
</dbReference>
<protein>
    <recommendedName>
        <fullName evidence="13">O-fucosyltransferase family protein</fullName>
    </recommendedName>
</protein>
<keyword evidence="4" id="KW-0328">Glycosyltransferase</keyword>
<accession>A0A1R3K2C1</accession>
<evidence type="ECO:0000256" key="7">
    <source>
        <dbReference type="ARBA" id="ARBA00022968"/>
    </source>
</evidence>
<evidence type="ECO:0000256" key="9">
    <source>
        <dbReference type="ARBA" id="ARBA00023136"/>
    </source>
</evidence>